<organism evidence="1">
    <name type="scientific">Siphoviridae sp. ctYkG6</name>
    <dbReference type="NCBI Taxonomy" id="2825551"/>
    <lineage>
        <taxon>Viruses</taxon>
        <taxon>Duplodnaviria</taxon>
        <taxon>Heunggongvirae</taxon>
        <taxon>Uroviricota</taxon>
        <taxon>Caudoviricetes</taxon>
    </lineage>
</organism>
<proteinExistence type="predicted"/>
<dbReference type="EMBL" id="BK016242">
    <property type="protein sequence ID" value="DAG04347.1"/>
    <property type="molecule type" value="Genomic_DNA"/>
</dbReference>
<protein>
    <submittedName>
        <fullName evidence="1">Uncharacterized protein</fullName>
    </submittedName>
</protein>
<reference evidence="1" key="1">
    <citation type="journal article" date="2021" name="Proc. Natl. Acad. Sci. U.S.A.">
        <title>A Catalog of Tens of Thousands of Viruses from Human Metagenomes Reveals Hidden Associations with Chronic Diseases.</title>
        <authorList>
            <person name="Tisza M.J."/>
            <person name="Buck C.B."/>
        </authorList>
    </citation>
    <scope>NUCLEOTIDE SEQUENCE</scope>
    <source>
        <strain evidence="1">CtYkG6</strain>
    </source>
</reference>
<accession>A0A8S5VCK4</accession>
<evidence type="ECO:0000313" key="1">
    <source>
        <dbReference type="EMBL" id="DAG04347.1"/>
    </source>
</evidence>
<name>A0A8S5VCK4_9CAUD</name>
<sequence>MENYGLQWFDRVRVLSRCCRSVEREHQSIAANYESSLWITVV</sequence>